<dbReference type="EMBL" id="CP149822">
    <property type="protein sequence ID" value="WZN42635.1"/>
    <property type="molecule type" value="Genomic_DNA"/>
</dbReference>
<gene>
    <name evidence="1" type="ORF">WJU16_06255</name>
</gene>
<organism evidence="1 2">
    <name type="scientific">Chitinophaga pollutisoli</name>
    <dbReference type="NCBI Taxonomy" id="3133966"/>
    <lineage>
        <taxon>Bacteria</taxon>
        <taxon>Pseudomonadati</taxon>
        <taxon>Bacteroidota</taxon>
        <taxon>Chitinophagia</taxon>
        <taxon>Chitinophagales</taxon>
        <taxon>Chitinophagaceae</taxon>
        <taxon>Chitinophaga</taxon>
    </lineage>
</organism>
<accession>A0ABZ2YTQ4</accession>
<dbReference type="Proteomes" id="UP001485459">
    <property type="component" value="Chromosome"/>
</dbReference>
<proteinExistence type="predicted"/>
<protein>
    <submittedName>
        <fullName evidence="1">Uncharacterized protein</fullName>
    </submittedName>
</protein>
<keyword evidence="2" id="KW-1185">Reference proteome</keyword>
<dbReference type="RefSeq" id="WP_341837469.1">
    <property type="nucleotide sequence ID" value="NZ_CP149822.1"/>
</dbReference>
<evidence type="ECO:0000313" key="2">
    <source>
        <dbReference type="Proteomes" id="UP001485459"/>
    </source>
</evidence>
<name>A0ABZ2YTQ4_9BACT</name>
<evidence type="ECO:0000313" key="1">
    <source>
        <dbReference type="EMBL" id="WZN42635.1"/>
    </source>
</evidence>
<sequence>MSEDKSIPQQTVRGRLTLRTFARNTKSESLGVYLETSDDCFLIRPASGNPFENPLARLAGKCIEATGRRSSYVFFATEWHEIADPD</sequence>
<reference evidence="2" key="1">
    <citation type="submission" date="2024-03" db="EMBL/GenBank/DDBJ databases">
        <title>Chitinophaga horti sp. nov., isolated from garden soil.</title>
        <authorList>
            <person name="Lee D.S."/>
            <person name="Han D.M."/>
            <person name="Baek J.H."/>
            <person name="Choi D.G."/>
            <person name="Jeon J.H."/>
            <person name="Jeon C.O."/>
        </authorList>
    </citation>
    <scope>NUCLEOTIDE SEQUENCE [LARGE SCALE GENOMIC DNA]</scope>
    <source>
        <strain evidence="2">GPA1</strain>
    </source>
</reference>